<evidence type="ECO:0000313" key="1">
    <source>
        <dbReference type="EMBL" id="KAG6494623.1"/>
    </source>
</evidence>
<keyword evidence="2" id="KW-1185">Reference proteome</keyword>
<protein>
    <submittedName>
        <fullName evidence="1">Uncharacterized protein</fullName>
    </submittedName>
</protein>
<evidence type="ECO:0000313" key="2">
    <source>
        <dbReference type="Proteomes" id="UP000734854"/>
    </source>
</evidence>
<dbReference type="Proteomes" id="UP000734854">
    <property type="component" value="Unassembled WGS sequence"/>
</dbReference>
<sequence length="232" mass="26481">MAGGNYEIRERLSSLKALLSAVLGGEDVRNMVVKILNLESNMEQIQESLMEKAQIRKNNEDMCYKVIVLRIVMTYGEEMGPHCLVVRVPEPKSFGATRSAKELENFLLDIEQYYVIAKVPKTEKVTIASMYLIDNAKLWRRTCMVDDANAGRQKIDTWDRFKKEMKDQFLSSNTQNVKDLPSALIAADALVDLRISKDNLNTFSSFKSNFIRKDKKGECNKDGKKEGKKKDL</sequence>
<proteinExistence type="predicted"/>
<comment type="caution">
    <text evidence="1">The sequence shown here is derived from an EMBL/GenBank/DDBJ whole genome shotgun (WGS) entry which is preliminary data.</text>
</comment>
<accession>A0A8J5G1M5</accession>
<name>A0A8J5G1M5_ZINOF</name>
<dbReference type="AlphaFoldDB" id="A0A8J5G1M5"/>
<gene>
    <name evidence="1" type="ORF">ZIOFF_042383</name>
</gene>
<organism evidence="1 2">
    <name type="scientific">Zingiber officinale</name>
    <name type="common">Ginger</name>
    <name type="synonym">Amomum zingiber</name>
    <dbReference type="NCBI Taxonomy" id="94328"/>
    <lineage>
        <taxon>Eukaryota</taxon>
        <taxon>Viridiplantae</taxon>
        <taxon>Streptophyta</taxon>
        <taxon>Embryophyta</taxon>
        <taxon>Tracheophyta</taxon>
        <taxon>Spermatophyta</taxon>
        <taxon>Magnoliopsida</taxon>
        <taxon>Liliopsida</taxon>
        <taxon>Zingiberales</taxon>
        <taxon>Zingiberaceae</taxon>
        <taxon>Zingiber</taxon>
    </lineage>
</organism>
<dbReference type="EMBL" id="JACMSC010000012">
    <property type="protein sequence ID" value="KAG6494623.1"/>
    <property type="molecule type" value="Genomic_DNA"/>
</dbReference>
<reference evidence="1 2" key="1">
    <citation type="submission" date="2020-08" db="EMBL/GenBank/DDBJ databases">
        <title>Plant Genome Project.</title>
        <authorList>
            <person name="Zhang R.-G."/>
        </authorList>
    </citation>
    <scope>NUCLEOTIDE SEQUENCE [LARGE SCALE GENOMIC DNA]</scope>
    <source>
        <tissue evidence="1">Rhizome</tissue>
    </source>
</reference>